<dbReference type="InterPro" id="IPR013738">
    <property type="entry name" value="Beta_galactosidase_Trimer"/>
</dbReference>
<evidence type="ECO:0000256" key="9">
    <source>
        <dbReference type="PIRSR" id="PIRSR001084-1"/>
    </source>
</evidence>
<dbReference type="PIRSF" id="PIRSF001084">
    <property type="entry name" value="B-galactosidase"/>
    <property type="match status" value="1"/>
</dbReference>
<dbReference type="Gene3D" id="3.20.20.80">
    <property type="entry name" value="Glycosidases"/>
    <property type="match status" value="1"/>
</dbReference>
<dbReference type="GO" id="GO:0009341">
    <property type="term" value="C:beta-galactosidase complex"/>
    <property type="evidence" value="ECO:0007669"/>
    <property type="project" value="InterPro"/>
</dbReference>
<evidence type="ECO:0000256" key="1">
    <source>
        <dbReference type="ARBA" id="ARBA00001412"/>
    </source>
</evidence>
<keyword evidence="7 8" id="KW-0326">Glycosidase</keyword>
<evidence type="ECO:0000256" key="5">
    <source>
        <dbReference type="ARBA" id="ARBA00022801"/>
    </source>
</evidence>
<feature type="domain" description="Beta-galactosidase trimerisation" evidence="12">
    <location>
        <begin position="402"/>
        <end position="607"/>
    </location>
</feature>
<dbReference type="SUPFAM" id="SSF51445">
    <property type="entry name" value="(Trans)glycosidases"/>
    <property type="match status" value="1"/>
</dbReference>
<organism evidence="13 14">
    <name type="scientific">Pelagicoccus mobilis</name>
    <dbReference type="NCBI Taxonomy" id="415221"/>
    <lineage>
        <taxon>Bacteria</taxon>
        <taxon>Pseudomonadati</taxon>
        <taxon>Verrucomicrobiota</taxon>
        <taxon>Opitutia</taxon>
        <taxon>Puniceicoccales</taxon>
        <taxon>Pelagicoccaceae</taxon>
        <taxon>Pelagicoccus</taxon>
    </lineage>
</organism>
<dbReference type="GO" id="GO:0046872">
    <property type="term" value="F:metal ion binding"/>
    <property type="evidence" value="ECO:0007669"/>
    <property type="project" value="UniProtKB-KW"/>
</dbReference>
<comment type="similarity">
    <text evidence="2 8">Belongs to the glycosyl hydrolase 42 family.</text>
</comment>
<reference evidence="13" key="1">
    <citation type="submission" date="2021-01" db="EMBL/GenBank/DDBJ databases">
        <title>Modified the classification status of verrucomicrobia.</title>
        <authorList>
            <person name="Feng X."/>
        </authorList>
    </citation>
    <scope>NUCLEOTIDE SEQUENCE</scope>
    <source>
        <strain evidence="13">KCTC 13126</strain>
    </source>
</reference>
<dbReference type="RefSeq" id="WP_200354325.1">
    <property type="nucleotide sequence ID" value="NZ_JAENIL010000006.1"/>
</dbReference>
<evidence type="ECO:0000256" key="4">
    <source>
        <dbReference type="ARBA" id="ARBA00022723"/>
    </source>
</evidence>
<dbReference type="GO" id="GO:0004565">
    <property type="term" value="F:beta-galactosidase activity"/>
    <property type="evidence" value="ECO:0007669"/>
    <property type="project" value="UniProtKB-EC"/>
</dbReference>
<evidence type="ECO:0000256" key="7">
    <source>
        <dbReference type="ARBA" id="ARBA00023295"/>
    </source>
</evidence>
<protein>
    <recommendedName>
        <fullName evidence="3 8">Beta-galactosidase</fullName>
        <shortName evidence="8">Beta-gal</shortName>
        <ecNumber evidence="3 8">3.2.1.23</ecNumber>
    </recommendedName>
</protein>
<comment type="caution">
    <text evidence="13">The sequence shown here is derived from an EMBL/GenBank/DDBJ whole genome shotgun (WGS) entry which is preliminary data.</text>
</comment>
<keyword evidence="4" id="KW-0479">Metal-binding</keyword>
<dbReference type="InterPro" id="IPR017853">
    <property type="entry name" value="GH"/>
</dbReference>
<evidence type="ECO:0000259" key="12">
    <source>
        <dbReference type="Pfam" id="PF08532"/>
    </source>
</evidence>
<dbReference type="Pfam" id="PF08532">
    <property type="entry name" value="Glyco_hydro_42M"/>
    <property type="match status" value="1"/>
</dbReference>
<evidence type="ECO:0000256" key="3">
    <source>
        <dbReference type="ARBA" id="ARBA00012756"/>
    </source>
</evidence>
<keyword evidence="6" id="KW-0862">Zinc</keyword>
<keyword evidence="5 8" id="KW-0378">Hydrolase</keyword>
<name>A0A934RZ04_9BACT</name>
<dbReference type="Proteomes" id="UP000617628">
    <property type="component" value="Unassembled WGS sequence"/>
</dbReference>
<evidence type="ECO:0000256" key="10">
    <source>
        <dbReference type="PIRSR" id="PIRSR001084-2"/>
    </source>
</evidence>
<dbReference type="CDD" id="cd03143">
    <property type="entry name" value="A4_beta-galactosidase_middle_domain"/>
    <property type="match status" value="1"/>
</dbReference>
<dbReference type="Pfam" id="PF02449">
    <property type="entry name" value="Glyco_hydro_42"/>
    <property type="match status" value="1"/>
</dbReference>
<evidence type="ECO:0000256" key="6">
    <source>
        <dbReference type="ARBA" id="ARBA00022833"/>
    </source>
</evidence>
<dbReference type="EMBL" id="JAENIL010000006">
    <property type="protein sequence ID" value="MBK1876108.1"/>
    <property type="molecule type" value="Genomic_DNA"/>
</dbReference>
<dbReference type="InterPro" id="IPR003476">
    <property type="entry name" value="Glyco_hydro_42"/>
</dbReference>
<evidence type="ECO:0000256" key="8">
    <source>
        <dbReference type="PIRNR" id="PIRNR001084"/>
    </source>
</evidence>
<dbReference type="EC" id="3.2.1.23" evidence="3 8"/>
<dbReference type="PANTHER" id="PTHR36447:SF2">
    <property type="entry name" value="BETA-GALACTOSIDASE YESZ"/>
    <property type="match status" value="1"/>
</dbReference>
<dbReference type="Gene3D" id="3.40.50.880">
    <property type="match status" value="1"/>
</dbReference>
<comment type="catalytic activity">
    <reaction evidence="1 8">
        <text>Hydrolysis of terminal non-reducing beta-D-galactose residues in beta-D-galactosides.</text>
        <dbReference type="EC" id="3.2.1.23"/>
    </reaction>
</comment>
<dbReference type="GO" id="GO:0005975">
    <property type="term" value="P:carbohydrate metabolic process"/>
    <property type="evidence" value="ECO:0007669"/>
    <property type="project" value="InterPro"/>
</dbReference>
<feature type="binding site" evidence="10">
    <location>
        <position position="121"/>
    </location>
    <ligand>
        <name>substrate</name>
    </ligand>
</feature>
<feature type="binding site" evidence="10">
    <location>
        <position position="159"/>
    </location>
    <ligand>
        <name>substrate</name>
    </ligand>
</feature>
<evidence type="ECO:0000259" key="11">
    <source>
        <dbReference type="Pfam" id="PF02449"/>
    </source>
</evidence>
<feature type="active site" description="Nucleophile" evidence="9">
    <location>
        <position position="311"/>
    </location>
</feature>
<gene>
    <name evidence="13" type="ORF">JIN87_04465</name>
</gene>
<feature type="active site" description="Proton donor" evidence="9">
    <location>
        <position position="160"/>
    </location>
</feature>
<sequence length="698" mass="77971">MNEKTTNGESEFPGPMDILWHGAAYYPELWPMQSPREELERVRDAGLSVVRIGEFAWSKMEPLEGEFDFSLFEEVMDIALELGLAVVLGTPTATPPIWLTHGHADRTLHDQEGRVMSHGGRQHAAIEHPYVRERCRIIVTEMAKALGAHPALIAWQIDNEFKCDVSEDYGPSVRPVWEEWLKERYETIENLNTAWGTGVWSQEYQDFEQVPFPVKCPGLHNASLLTAWKRFHRERIAGYGAEQAEIVRQFSKAPITHNAGMLFQSNPELVMESMDFVSFDHYVDSDNWYRMVTNYDYWRNLKPDRSFWLMETSSAHNGSLLGFHKPHPKGFVKAEAVAAYALGAKAFCYWVWRQQRAGAELTHGCLMQSWDSPTVGMQACREVEAARQILEPALSGKRVKRAEVALMWSDTGRVMLDTEPHNGLDYCELLTQWSRVLRSTGMHVDVVPEGDSLEGRRVLITPFMPAVSEEMLGRIEAFVRAGGTWIAGPLTGGRTIEHTVPVDRGLGCVEAIAGIRVKHSYPLFNSGAEGVAFDARVELTGWSYLLESEGAKMVGTIEGGPTPGLGFLSENALGEGKVVVLGSEPCGERHDEFLKALFSHYAQGAAVEQWFTVSEGSFVSPWESLDSESSETLIACNFDGEGGSLRLPGRCIDTETGVEIDSEELVSIPAYGFRILAVEPKAYFRRDEEGTAVLVDRV</sequence>
<dbReference type="SUPFAM" id="SSF52317">
    <property type="entry name" value="Class I glutamine amidotransferase-like"/>
    <property type="match status" value="1"/>
</dbReference>
<dbReference type="AlphaFoldDB" id="A0A934RZ04"/>
<proteinExistence type="inferred from homology"/>
<dbReference type="PANTHER" id="PTHR36447">
    <property type="entry name" value="BETA-GALACTOSIDASE GANA"/>
    <property type="match status" value="1"/>
</dbReference>
<dbReference type="InterPro" id="IPR013529">
    <property type="entry name" value="Glyco_hydro_42_N"/>
</dbReference>
<evidence type="ECO:0000256" key="2">
    <source>
        <dbReference type="ARBA" id="ARBA00005940"/>
    </source>
</evidence>
<evidence type="ECO:0000313" key="14">
    <source>
        <dbReference type="Proteomes" id="UP000617628"/>
    </source>
</evidence>
<accession>A0A934RZ04</accession>
<dbReference type="InterPro" id="IPR029062">
    <property type="entry name" value="Class_I_gatase-like"/>
</dbReference>
<evidence type="ECO:0000313" key="13">
    <source>
        <dbReference type="EMBL" id="MBK1876108.1"/>
    </source>
</evidence>
<keyword evidence="14" id="KW-1185">Reference proteome</keyword>
<feature type="domain" description="Glycoside hydrolase family 42 N-terminal" evidence="11">
    <location>
        <begin position="25"/>
        <end position="385"/>
    </location>
</feature>